<feature type="region of interest" description="Disordered" evidence="1">
    <location>
        <begin position="485"/>
        <end position="505"/>
    </location>
</feature>
<name>A0ABQ7J452_9APIC</name>
<reference evidence="2 3" key="1">
    <citation type="journal article" date="2020" name="bioRxiv">
        <title>Metabolic contributions of an alphaproteobacterial endosymbiont in the apicomplexan Cardiosporidium cionae.</title>
        <authorList>
            <person name="Hunter E.S."/>
            <person name="Paight C.J."/>
            <person name="Lane C.E."/>
        </authorList>
    </citation>
    <scope>NUCLEOTIDE SEQUENCE [LARGE SCALE GENOMIC DNA]</scope>
    <source>
        <strain evidence="2">ESH_2018</strain>
    </source>
</reference>
<dbReference type="Proteomes" id="UP000823046">
    <property type="component" value="Unassembled WGS sequence"/>
</dbReference>
<evidence type="ECO:0000256" key="1">
    <source>
        <dbReference type="SAM" id="MobiDB-lite"/>
    </source>
</evidence>
<feature type="non-terminal residue" evidence="2">
    <location>
        <position position="1"/>
    </location>
</feature>
<feature type="region of interest" description="Disordered" evidence="1">
    <location>
        <begin position="1"/>
        <end position="39"/>
    </location>
</feature>
<feature type="region of interest" description="Disordered" evidence="1">
    <location>
        <begin position="80"/>
        <end position="118"/>
    </location>
</feature>
<sequence length="505" mass="56010">PPLSQNGVAASPRVSILPPSSPRFIEGETPIEPSTLAPPMGVHPSFARNSSMVGILPSFSSSSSSASPFGKLIGREDATLHAHPPCYSPRREEEAPLETHTTHPHTQSSLPSAAGKSPSVKMSRRVYIETKGENRIYRFFRGILNLFLPKKVKITPKLQTAVYVGEIDQAGHPHGFGHWKADTFHGETLVGYWDHGIPVAPFKSREVGTGSGFMSIRIGWAKVTTHSSDMEFGIADVECCVSGAFFRRFPRVTIYPINREISETETKSINKFPVKKRLAYLLMRVGIASSSEFSLKSPVESVEIRNTSHIMDEDVNIPPQNQMYGRNTWLSQSTYSMGKAGDLENASRTSTRGAIFKFSKKSRIKFHNATHAARKLFLGRKKFQTEDEINTRRRFDRYMMSSVLANMCPHLPDFGFMRSTELHITVDSERGLYVAGWVPLEASSSSTAMNKSEDPQMQDISINHPTVQNNSLFSSRDEFSPSLLSNVPSSGWSGDGSPPTLSHPY</sequence>
<keyword evidence="3" id="KW-1185">Reference proteome</keyword>
<dbReference type="PANTHER" id="PTHR36513:SF1">
    <property type="entry name" value="TRANSMEMBRANE PROTEIN"/>
    <property type="match status" value="1"/>
</dbReference>
<gene>
    <name evidence="2" type="ORF">IE077_003327</name>
</gene>
<comment type="caution">
    <text evidence="2">The sequence shown here is derived from an EMBL/GenBank/DDBJ whole genome shotgun (WGS) entry which is preliminary data.</text>
</comment>
<proteinExistence type="predicted"/>
<feature type="non-terminal residue" evidence="2">
    <location>
        <position position="505"/>
    </location>
</feature>
<dbReference type="PANTHER" id="PTHR36513">
    <property type="entry name" value="ABC TRANSMEMBRANE TYPE-1 DOMAIN-CONTAINING PROTEIN"/>
    <property type="match status" value="1"/>
</dbReference>
<feature type="compositionally biased region" description="Low complexity" evidence="1">
    <location>
        <begin position="488"/>
        <end position="499"/>
    </location>
</feature>
<organism evidence="2 3">
    <name type="scientific">Cardiosporidium cionae</name>
    <dbReference type="NCBI Taxonomy" id="476202"/>
    <lineage>
        <taxon>Eukaryota</taxon>
        <taxon>Sar</taxon>
        <taxon>Alveolata</taxon>
        <taxon>Apicomplexa</taxon>
        <taxon>Aconoidasida</taxon>
        <taxon>Nephromycida</taxon>
        <taxon>Cardiosporidium</taxon>
    </lineage>
</organism>
<evidence type="ECO:0000313" key="2">
    <source>
        <dbReference type="EMBL" id="KAF8817865.1"/>
    </source>
</evidence>
<accession>A0ABQ7J452</accession>
<evidence type="ECO:0000313" key="3">
    <source>
        <dbReference type="Proteomes" id="UP000823046"/>
    </source>
</evidence>
<dbReference type="EMBL" id="JADAQX010001308">
    <property type="protein sequence ID" value="KAF8817865.1"/>
    <property type="molecule type" value="Genomic_DNA"/>
</dbReference>
<protein>
    <submittedName>
        <fullName evidence="2">Uncharacterized protein</fullName>
    </submittedName>
</protein>